<dbReference type="SUPFAM" id="SSF56112">
    <property type="entry name" value="Protein kinase-like (PK-like)"/>
    <property type="match status" value="1"/>
</dbReference>
<feature type="compositionally biased region" description="Basic and acidic residues" evidence="11">
    <location>
        <begin position="902"/>
        <end position="913"/>
    </location>
</feature>
<dbReference type="CDD" id="cd07840">
    <property type="entry name" value="STKc_CDK9_like"/>
    <property type="match status" value="1"/>
</dbReference>
<dbReference type="GO" id="GO:0005524">
    <property type="term" value="F:ATP binding"/>
    <property type="evidence" value="ECO:0007669"/>
    <property type="project" value="UniProtKB-UniRule"/>
</dbReference>
<feature type="compositionally biased region" description="Low complexity" evidence="11">
    <location>
        <begin position="440"/>
        <end position="450"/>
    </location>
</feature>
<comment type="catalytic activity">
    <reaction evidence="8">
        <text>L-seryl-[protein] + ATP = O-phospho-L-seryl-[protein] + ADP + H(+)</text>
        <dbReference type="Rhea" id="RHEA:17989"/>
        <dbReference type="Rhea" id="RHEA-COMP:9863"/>
        <dbReference type="Rhea" id="RHEA-COMP:11604"/>
        <dbReference type="ChEBI" id="CHEBI:15378"/>
        <dbReference type="ChEBI" id="CHEBI:29999"/>
        <dbReference type="ChEBI" id="CHEBI:30616"/>
        <dbReference type="ChEBI" id="CHEBI:83421"/>
        <dbReference type="ChEBI" id="CHEBI:456216"/>
        <dbReference type="EC" id="2.7.11.22"/>
    </reaction>
</comment>
<evidence type="ECO:0000256" key="1">
    <source>
        <dbReference type="ARBA" id="ARBA00006485"/>
    </source>
</evidence>
<evidence type="ECO:0000256" key="7">
    <source>
        <dbReference type="ARBA" id="ARBA00047811"/>
    </source>
</evidence>
<dbReference type="STRING" id="56484.A0A1Y2F512"/>
<dbReference type="PROSITE" id="PS50011">
    <property type="entry name" value="PROTEIN_KINASE_DOM"/>
    <property type="match status" value="1"/>
</dbReference>
<sequence length="913" mass="102818">MSDRQRSSPQPPSSSSDRDPAGFRPKRDIRGRDKQQQPPYDQLDHPRPSHGQRGLIQHPQQRSQSREFPPRPYSGEYARQQRPPSREYPLPAPMRLHEDDLLRHDRFKQVRRSPPPVDVRVNGNMPHDRRQSSEGPARHRLQAPPGPGASDPSRPYPVRQGGQKFQEARDGVPHGPRQPGYDNYRGRPPVTDGSGHAIERPRQGLPHQGRYESEDIYDKWPHSRETPLQRDRPVQAQATGQRRGPPLPPQAPPFNVRAPLHAQSPRDVMNSWERSLRDEGRQARGPPGPAHARRFDDDYERQSAAPGSGGRAAQRPFNTPQGHAPRQRDDQGPPPSQRDDRGRPPRQWDDSTVAPRRRDNQGPLPHQRDEQASWRSARQPDLVQDQRPHVQGNGQRPHQPTHGQRNKNQHKQDQQRTQGRQRRWSHSSRGSNDTVRSKSRSVQGQRQSQSPEAISRKPRPPPTAPKADIRPPSPPFARPTQASVKRSPSPTVKTPAKRQRVDQSESRPESRDQSAVGTPRSGFRKSTFADGAVYERIGQVGEGTYGKVYKAKHRATGEVVALKRIRMEQERDGFPITSMREIKLLQRLEHPGVVTLLEMMIEKGSVYVVFEYMEHDLTGLLANPQIDFSPANIKDLSQQFFSGLAYLHDQGVLHRDLKASNILLNNAGELKLADFGLARFYHKNMTRAADYTNRVITLWFRPPELLLGATAYGASVDIWSAGCIFVELFTKTAPFPGKDEIHQLELIYQHMGTATRASWPGVEALPWFELVKPGQFPEGKFKERFSGQLSPAALQLAEEILVLDPAKRPTASALLKHAYFTEELPHAERRVLSDTTESHEWDSKQRKREERKRTGSSKLVPPPQKHKSKTAVQHAAVVSSGSRGSGGQSAGTAPPSTSDWDPGEKESTGRASA</sequence>
<evidence type="ECO:0000256" key="9">
    <source>
        <dbReference type="ARBA" id="ARBA00049280"/>
    </source>
</evidence>
<dbReference type="InterPro" id="IPR008271">
    <property type="entry name" value="Ser/Thr_kinase_AS"/>
</dbReference>
<feature type="domain" description="Protein kinase" evidence="12">
    <location>
        <begin position="534"/>
        <end position="820"/>
    </location>
</feature>
<dbReference type="Gene3D" id="1.10.510.10">
    <property type="entry name" value="Transferase(Phosphotransferase) domain 1"/>
    <property type="match status" value="1"/>
</dbReference>
<feature type="region of interest" description="Disordered" evidence="11">
    <location>
        <begin position="1"/>
        <end position="525"/>
    </location>
</feature>
<dbReference type="GeneID" id="63789161"/>
<keyword evidence="3" id="KW-0808">Transferase</keyword>
<feature type="compositionally biased region" description="Polar residues" evidence="11">
    <location>
        <begin position="392"/>
        <end position="403"/>
    </location>
</feature>
<dbReference type="EMBL" id="MCFI01000016">
    <property type="protein sequence ID" value="ORY78943.1"/>
    <property type="molecule type" value="Genomic_DNA"/>
</dbReference>
<dbReference type="RefSeq" id="XP_040723575.1">
    <property type="nucleotide sequence ID" value="XM_040872562.1"/>
</dbReference>
<accession>A0A1Y2F512</accession>
<dbReference type="GO" id="GO:0008353">
    <property type="term" value="F:RNA polymerase II CTD heptapeptide repeat kinase activity"/>
    <property type="evidence" value="ECO:0007669"/>
    <property type="project" value="UniProtKB-EC"/>
</dbReference>
<dbReference type="FunFam" id="3.30.200.20:FF:000375">
    <property type="entry name" value="Cell division related protein kinase 2"/>
    <property type="match status" value="1"/>
</dbReference>
<feature type="compositionally biased region" description="Basic and acidic residues" evidence="11">
    <location>
        <begin position="499"/>
        <end position="512"/>
    </location>
</feature>
<dbReference type="InterPro" id="IPR050108">
    <property type="entry name" value="CDK"/>
</dbReference>
<keyword evidence="2" id="KW-0723">Serine/threonine-protein kinase</keyword>
<evidence type="ECO:0000256" key="11">
    <source>
        <dbReference type="SAM" id="MobiDB-lite"/>
    </source>
</evidence>
<evidence type="ECO:0000256" key="8">
    <source>
        <dbReference type="ARBA" id="ARBA00048367"/>
    </source>
</evidence>
<keyword evidence="5 13" id="KW-0418">Kinase</keyword>
<evidence type="ECO:0000313" key="14">
    <source>
        <dbReference type="Proteomes" id="UP000193685"/>
    </source>
</evidence>
<feature type="compositionally biased region" description="Basic and acidic residues" evidence="11">
    <location>
        <begin position="209"/>
        <end position="233"/>
    </location>
</feature>
<evidence type="ECO:0000256" key="4">
    <source>
        <dbReference type="ARBA" id="ARBA00022741"/>
    </source>
</evidence>
<organism evidence="13 14">
    <name type="scientific">Protomyces lactucae-debilis</name>
    <dbReference type="NCBI Taxonomy" id="2754530"/>
    <lineage>
        <taxon>Eukaryota</taxon>
        <taxon>Fungi</taxon>
        <taxon>Dikarya</taxon>
        <taxon>Ascomycota</taxon>
        <taxon>Taphrinomycotina</taxon>
        <taxon>Taphrinomycetes</taxon>
        <taxon>Taphrinales</taxon>
        <taxon>Protomycetaceae</taxon>
        <taxon>Protomyces</taxon>
    </lineage>
</organism>
<dbReference type="GO" id="GO:0030332">
    <property type="term" value="F:cyclin binding"/>
    <property type="evidence" value="ECO:0007669"/>
    <property type="project" value="TreeGrafter"/>
</dbReference>
<comment type="catalytic activity">
    <reaction evidence="9">
        <text>[DNA-directed RNA polymerase] + ATP = phospho-[DNA-directed RNA polymerase] + ADP + H(+)</text>
        <dbReference type="Rhea" id="RHEA:10216"/>
        <dbReference type="Rhea" id="RHEA-COMP:11321"/>
        <dbReference type="Rhea" id="RHEA-COMP:11322"/>
        <dbReference type="ChEBI" id="CHEBI:15378"/>
        <dbReference type="ChEBI" id="CHEBI:30616"/>
        <dbReference type="ChEBI" id="CHEBI:43176"/>
        <dbReference type="ChEBI" id="CHEBI:68546"/>
        <dbReference type="ChEBI" id="CHEBI:456216"/>
        <dbReference type="EC" id="2.7.11.23"/>
    </reaction>
</comment>
<dbReference type="Pfam" id="PF00069">
    <property type="entry name" value="Pkinase"/>
    <property type="match status" value="1"/>
</dbReference>
<dbReference type="PANTHER" id="PTHR24056">
    <property type="entry name" value="CELL DIVISION PROTEIN KINASE"/>
    <property type="match status" value="1"/>
</dbReference>
<evidence type="ECO:0000256" key="5">
    <source>
        <dbReference type="ARBA" id="ARBA00022777"/>
    </source>
</evidence>
<feature type="region of interest" description="Disordered" evidence="11">
    <location>
        <begin position="830"/>
        <end position="913"/>
    </location>
</feature>
<comment type="catalytic activity">
    <reaction evidence="7">
        <text>L-threonyl-[protein] + ATP = O-phospho-L-threonyl-[protein] + ADP + H(+)</text>
        <dbReference type="Rhea" id="RHEA:46608"/>
        <dbReference type="Rhea" id="RHEA-COMP:11060"/>
        <dbReference type="Rhea" id="RHEA-COMP:11605"/>
        <dbReference type="ChEBI" id="CHEBI:15378"/>
        <dbReference type="ChEBI" id="CHEBI:30013"/>
        <dbReference type="ChEBI" id="CHEBI:30616"/>
        <dbReference type="ChEBI" id="CHEBI:61977"/>
        <dbReference type="ChEBI" id="CHEBI:456216"/>
        <dbReference type="EC" id="2.7.11.22"/>
    </reaction>
</comment>
<dbReference type="GO" id="GO:0032968">
    <property type="term" value="P:positive regulation of transcription elongation by RNA polymerase II"/>
    <property type="evidence" value="ECO:0007669"/>
    <property type="project" value="TreeGrafter"/>
</dbReference>
<dbReference type="OMA" id="MFQGNTE"/>
<evidence type="ECO:0000256" key="10">
    <source>
        <dbReference type="PROSITE-ProRule" id="PRU10141"/>
    </source>
</evidence>
<dbReference type="InterPro" id="IPR000719">
    <property type="entry name" value="Prot_kinase_dom"/>
</dbReference>
<dbReference type="InterPro" id="IPR011009">
    <property type="entry name" value="Kinase-like_dom_sf"/>
</dbReference>
<feature type="binding site" evidence="10">
    <location>
        <position position="563"/>
    </location>
    <ligand>
        <name>ATP</name>
        <dbReference type="ChEBI" id="CHEBI:30616"/>
    </ligand>
</feature>
<dbReference type="GO" id="GO:0008024">
    <property type="term" value="C:cyclin/CDK positive transcription elongation factor complex"/>
    <property type="evidence" value="ECO:0007669"/>
    <property type="project" value="TreeGrafter"/>
</dbReference>
<dbReference type="Proteomes" id="UP000193685">
    <property type="component" value="Unassembled WGS sequence"/>
</dbReference>
<dbReference type="PANTHER" id="PTHR24056:SF546">
    <property type="entry name" value="CYCLIN-DEPENDENT KINASE 12"/>
    <property type="match status" value="1"/>
</dbReference>
<protein>
    <submittedName>
        <fullName evidence="13">Kinase-like domain-containing protein</fullName>
    </submittedName>
</protein>
<comment type="caution">
    <text evidence="13">The sequence shown here is derived from an EMBL/GenBank/DDBJ whole genome shotgun (WGS) entry which is preliminary data.</text>
</comment>
<dbReference type="InterPro" id="IPR017441">
    <property type="entry name" value="Protein_kinase_ATP_BS"/>
</dbReference>
<evidence type="ECO:0000313" key="13">
    <source>
        <dbReference type="EMBL" id="ORY78943.1"/>
    </source>
</evidence>
<dbReference type="PROSITE" id="PS00108">
    <property type="entry name" value="PROTEIN_KINASE_ST"/>
    <property type="match status" value="1"/>
</dbReference>
<dbReference type="FunFam" id="1.10.510.10:FF:000415">
    <property type="entry name" value="CMGC/CDK/CRK7 protein kinase, variant"/>
    <property type="match status" value="1"/>
</dbReference>
<evidence type="ECO:0000259" key="12">
    <source>
        <dbReference type="PROSITE" id="PS50011"/>
    </source>
</evidence>
<proteinExistence type="inferred from homology"/>
<evidence type="ECO:0000256" key="6">
    <source>
        <dbReference type="ARBA" id="ARBA00022840"/>
    </source>
</evidence>
<keyword evidence="6 10" id="KW-0067">ATP-binding</keyword>
<dbReference type="Gene3D" id="3.30.200.20">
    <property type="entry name" value="Phosphorylase Kinase, domain 1"/>
    <property type="match status" value="1"/>
</dbReference>
<feature type="compositionally biased region" description="Basic and acidic residues" evidence="11">
    <location>
        <begin position="95"/>
        <end position="108"/>
    </location>
</feature>
<feature type="compositionally biased region" description="Basic and acidic residues" evidence="11">
    <location>
        <begin position="16"/>
        <end position="35"/>
    </location>
</feature>
<feature type="compositionally biased region" description="Basic and acidic residues" evidence="11">
    <location>
        <begin position="830"/>
        <end position="853"/>
    </location>
</feature>
<feature type="compositionally biased region" description="Polar residues" evidence="11">
    <location>
        <begin position="480"/>
        <end position="492"/>
    </location>
</feature>
<name>A0A1Y2F512_PROLT</name>
<evidence type="ECO:0000256" key="3">
    <source>
        <dbReference type="ARBA" id="ARBA00022679"/>
    </source>
</evidence>
<dbReference type="AlphaFoldDB" id="A0A1Y2F512"/>
<gene>
    <name evidence="13" type="ORF">BCR37DRAFT_98755</name>
</gene>
<evidence type="ECO:0000256" key="2">
    <source>
        <dbReference type="ARBA" id="ARBA00022527"/>
    </source>
</evidence>
<dbReference type="SMART" id="SM00220">
    <property type="entry name" value="S_TKc"/>
    <property type="match status" value="1"/>
</dbReference>
<keyword evidence="4 10" id="KW-0547">Nucleotide-binding</keyword>
<dbReference type="GO" id="GO:0004693">
    <property type="term" value="F:cyclin-dependent protein serine/threonine kinase activity"/>
    <property type="evidence" value="ECO:0007669"/>
    <property type="project" value="UniProtKB-EC"/>
</dbReference>
<feature type="compositionally biased region" description="Basic and acidic residues" evidence="11">
    <location>
        <begin position="326"/>
        <end position="349"/>
    </location>
</feature>
<feature type="compositionally biased region" description="Basic and acidic residues" evidence="11">
    <location>
        <begin position="356"/>
        <end position="372"/>
    </location>
</feature>
<keyword evidence="14" id="KW-1185">Reference proteome</keyword>
<dbReference type="OrthoDB" id="204883at2759"/>
<dbReference type="PROSITE" id="PS00107">
    <property type="entry name" value="PROTEIN_KINASE_ATP"/>
    <property type="match status" value="1"/>
</dbReference>
<comment type="similarity">
    <text evidence="1">Belongs to the protein kinase superfamily. CMGC Ser/Thr protein kinase family. CDC2/CDKX subfamily.</text>
</comment>
<reference evidence="13 14" key="1">
    <citation type="submission" date="2016-07" db="EMBL/GenBank/DDBJ databases">
        <title>Pervasive Adenine N6-methylation of Active Genes in Fungi.</title>
        <authorList>
            <consortium name="DOE Joint Genome Institute"/>
            <person name="Mondo S.J."/>
            <person name="Dannebaum R.O."/>
            <person name="Kuo R.C."/>
            <person name="Labutti K."/>
            <person name="Haridas S."/>
            <person name="Kuo A."/>
            <person name="Salamov A."/>
            <person name="Ahrendt S.R."/>
            <person name="Lipzen A."/>
            <person name="Sullivan W."/>
            <person name="Andreopoulos W.B."/>
            <person name="Clum A."/>
            <person name="Lindquist E."/>
            <person name="Daum C."/>
            <person name="Ramamoorthy G.K."/>
            <person name="Gryganskyi A."/>
            <person name="Culley D."/>
            <person name="Magnuson J.K."/>
            <person name="James T.Y."/>
            <person name="O'Malley M.A."/>
            <person name="Stajich J.E."/>
            <person name="Spatafora J.W."/>
            <person name="Visel A."/>
            <person name="Grigoriev I.V."/>
        </authorList>
    </citation>
    <scope>NUCLEOTIDE SEQUENCE [LARGE SCALE GENOMIC DNA]</scope>
    <source>
        <strain evidence="13 14">12-1054</strain>
    </source>
</reference>